<dbReference type="AlphaFoldDB" id="A0A401GPI6"/>
<evidence type="ECO:0000313" key="5">
    <source>
        <dbReference type="Proteomes" id="UP000287166"/>
    </source>
</evidence>
<feature type="region of interest" description="Disordered" evidence="1">
    <location>
        <begin position="224"/>
        <end position="245"/>
    </location>
</feature>
<feature type="domain" description="HAM1-like C-terminal" evidence="2">
    <location>
        <begin position="685"/>
        <end position="829"/>
    </location>
</feature>
<dbReference type="Pfam" id="PF14613">
    <property type="entry name" value="HAM1_C"/>
    <property type="match status" value="1"/>
</dbReference>
<dbReference type="GO" id="GO:0008289">
    <property type="term" value="F:lipid binding"/>
    <property type="evidence" value="ECO:0007669"/>
    <property type="project" value="InterPro"/>
</dbReference>
<dbReference type="InterPro" id="IPR017943">
    <property type="entry name" value="Bactericidal_perm-incr_a/b_dom"/>
</dbReference>
<dbReference type="PANTHER" id="PTHR31138">
    <property type="entry name" value="CHROMOSOME 19, WHOLE GENOME SHOTGUN SEQUENCE"/>
    <property type="match status" value="1"/>
</dbReference>
<gene>
    <name evidence="4" type="ORF">SCP_0600580</name>
</gene>
<accession>A0A401GPI6</accession>
<organism evidence="4 5">
    <name type="scientific">Sparassis crispa</name>
    <dbReference type="NCBI Taxonomy" id="139825"/>
    <lineage>
        <taxon>Eukaryota</taxon>
        <taxon>Fungi</taxon>
        <taxon>Dikarya</taxon>
        <taxon>Basidiomycota</taxon>
        <taxon>Agaricomycotina</taxon>
        <taxon>Agaricomycetes</taxon>
        <taxon>Polyporales</taxon>
        <taxon>Sparassidaceae</taxon>
        <taxon>Sparassis</taxon>
    </lineage>
</organism>
<evidence type="ECO:0000313" key="4">
    <source>
        <dbReference type="EMBL" id="GBE84080.1"/>
    </source>
</evidence>
<dbReference type="PANTHER" id="PTHR31138:SF1">
    <property type="entry name" value="PDZ DOMAIN-CONTAINING PROTEIN"/>
    <property type="match status" value="1"/>
</dbReference>
<dbReference type="Gene3D" id="3.15.10.10">
    <property type="entry name" value="Bactericidal permeability-increasing protein, domain 1"/>
    <property type="match status" value="1"/>
</dbReference>
<feature type="domain" description="HAM1-like N-terminal" evidence="3">
    <location>
        <begin position="15"/>
        <end position="673"/>
    </location>
</feature>
<comment type="caution">
    <text evidence="4">The sequence shown here is derived from an EMBL/GenBank/DDBJ whole genome shotgun (WGS) entry which is preliminary data.</text>
</comment>
<dbReference type="Pfam" id="PF19343">
    <property type="entry name" value="HAM1_N"/>
    <property type="match status" value="1"/>
</dbReference>
<protein>
    <submittedName>
        <fullName evidence="4">Uncharacterized protein</fullName>
    </submittedName>
</protein>
<dbReference type="InterPro" id="IPR027842">
    <property type="entry name" value="HAM1-like_C"/>
</dbReference>
<dbReference type="OrthoDB" id="19394at2759"/>
<dbReference type="RefSeq" id="XP_027614993.1">
    <property type="nucleotide sequence ID" value="XM_027759192.1"/>
</dbReference>
<dbReference type="InterPro" id="IPR045967">
    <property type="entry name" value="HAM1-like_N"/>
</dbReference>
<dbReference type="GeneID" id="38780997"/>
<name>A0A401GPI6_9APHY</name>
<dbReference type="Proteomes" id="UP000287166">
    <property type="component" value="Unassembled WGS sequence"/>
</dbReference>
<sequence>MSLPQATKDISEHPAANSVVDPVDKGAKAADVDRKLLFFGVVSAFRESRMPSNPQIDAALQYALAHSPIDTASLSPDGQKLIQDSRDIIETARLIVQEKNADELFQNFVWHTRDIDLSGAKKDPSEVVPVDQEKARSDGQQAVQHLRTLLSLILTNSEVRKLLSDFSVIGRDLLARGASKLADKARPDEERLRQVDEAAPRDQFITEGGRAAGLNETPVLEARIPGTDTTVSQHPRDELGQGAMVKQGDGELKTGAQAMDETQQRAGEMADRAKNEVQLQRDEFSDSVGGDAVPEDQTDAEAKKQGFMGKMRGLRDNLTDRIPQENKDKANDQYDRAKQFLSEEYFPEERRDQFIYRGKKVIIECQKHKDYQASIQWLLNFLEEYASHGKTIAEHGKDSQEKATSDPALQQAIGELRTLLERFANGMSLSVIGDAMQELWNDAQKDRELREWFQSVDKYTRKVLLDAGFVLEPRCNEEANRLCESGRQFYDEKYKGHFDNLFSSTGDWFRALGDDPLNKRFGEDWARLTKDLLFDSEGSLKFKPELWMDIRKVILPGIIDHVGYLPIPRIEYTDDSLDLVVENLALKGRNLFPNIVSIEAHNFLKFSPYDAIQDESHHEFTLTFGQIQADMRDVAFYFKKKTGIKLSDSGLADVLLGGEGLTVTAHVTSAGKDKSSVFKVKNVHVKVATLKFSIRDSKHDILYKTLRPLATGLVKKQLQKAIADAVTTGLEYVDGQLVGVRDRMAEAKASEDKSRTQVLQEMFKRNKEEAQSVKSKTDDKNAHFKIVSRRDSAIIPNAGHPSGWVNRTQEREDAAVKGDAWRSKAFDIV</sequence>
<evidence type="ECO:0000259" key="2">
    <source>
        <dbReference type="Pfam" id="PF14613"/>
    </source>
</evidence>
<dbReference type="STRING" id="139825.A0A401GPI6"/>
<evidence type="ECO:0000259" key="3">
    <source>
        <dbReference type="Pfam" id="PF19343"/>
    </source>
</evidence>
<dbReference type="InParanoid" id="A0A401GPI6"/>
<reference evidence="4 5" key="1">
    <citation type="journal article" date="2018" name="Sci. Rep.">
        <title>Genome sequence of the cauliflower mushroom Sparassis crispa (Hanabiratake) and its association with beneficial usage.</title>
        <authorList>
            <person name="Kiyama R."/>
            <person name="Furutani Y."/>
            <person name="Kawaguchi K."/>
            <person name="Nakanishi T."/>
        </authorList>
    </citation>
    <scope>NUCLEOTIDE SEQUENCE [LARGE SCALE GENOMIC DNA]</scope>
</reference>
<proteinExistence type="predicted"/>
<keyword evidence="5" id="KW-1185">Reference proteome</keyword>
<feature type="region of interest" description="Disordered" evidence="1">
    <location>
        <begin position="281"/>
        <end position="308"/>
    </location>
</feature>
<dbReference type="EMBL" id="BFAD01000006">
    <property type="protein sequence ID" value="GBE84080.1"/>
    <property type="molecule type" value="Genomic_DNA"/>
</dbReference>
<dbReference type="SUPFAM" id="SSF55394">
    <property type="entry name" value="Bactericidal permeability-increasing protein, BPI"/>
    <property type="match status" value="1"/>
</dbReference>
<evidence type="ECO:0000256" key="1">
    <source>
        <dbReference type="SAM" id="MobiDB-lite"/>
    </source>
</evidence>